<dbReference type="AlphaFoldDB" id="E3MPT3"/>
<dbReference type="Proteomes" id="UP000008281">
    <property type="component" value="Unassembled WGS sequence"/>
</dbReference>
<dbReference type="InParanoid" id="E3MPT3"/>
<dbReference type="EMBL" id="DS268464">
    <property type="protein sequence ID" value="EFP06641.1"/>
    <property type="molecule type" value="Genomic_DNA"/>
</dbReference>
<evidence type="ECO:0000256" key="1">
    <source>
        <dbReference type="SAM" id="MobiDB-lite"/>
    </source>
</evidence>
<dbReference type="HOGENOM" id="CLU_316243_0_0_1"/>
<dbReference type="OrthoDB" id="676979at2759"/>
<dbReference type="InterPro" id="IPR021942">
    <property type="entry name" value="DUF3557"/>
</dbReference>
<evidence type="ECO:0008006" key="4">
    <source>
        <dbReference type="Google" id="ProtNLM"/>
    </source>
</evidence>
<organism evidence="3">
    <name type="scientific">Caenorhabditis remanei</name>
    <name type="common">Caenorhabditis vulgaris</name>
    <dbReference type="NCBI Taxonomy" id="31234"/>
    <lineage>
        <taxon>Eukaryota</taxon>
        <taxon>Metazoa</taxon>
        <taxon>Ecdysozoa</taxon>
        <taxon>Nematoda</taxon>
        <taxon>Chromadorea</taxon>
        <taxon>Rhabditida</taxon>
        <taxon>Rhabditina</taxon>
        <taxon>Rhabditomorpha</taxon>
        <taxon>Rhabditoidea</taxon>
        <taxon>Rhabditidae</taxon>
        <taxon>Peloderinae</taxon>
        <taxon>Caenorhabditis</taxon>
    </lineage>
</organism>
<reference evidence="2" key="1">
    <citation type="submission" date="2007-07" db="EMBL/GenBank/DDBJ databases">
        <title>PCAP assembly of the Caenorhabditis remanei genome.</title>
        <authorList>
            <consortium name="The Caenorhabditis remanei Sequencing Consortium"/>
            <person name="Wilson R.K."/>
        </authorList>
    </citation>
    <scope>NUCLEOTIDE SEQUENCE [LARGE SCALE GENOMIC DNA]</scope>
    <source>
        <strain evidence="2">PB4641</strain>
    </source>
</reference>
<keyword evidence="3" id="KW-1185">Reference proteome</keyword>
<evidence type="ECO:0000313" key="2">
    <source>
        <dbReference type="EMBL" id="EFP06641.1"/>
    </source>
</evidence>
<dbReference type="STRING" id="31234.E3MPT3"/>
<name>E3MPT3_CAERE</name>
<sequence>MQILPLQVLVSNFIAKGIVDGTLHSTRFPFNPNCYVLTELYRLTLPTYEPEIYTKLLHTFNFSTANHQGFWICRNMIQLFQNQNLTSLALGRFSWCQAYMRKGTRSRCVAVFEDLEHKAMDLSNPIDIVAILGDCLNNDSRKDLVSLSIDTEVHETTKMFLPNWIAPLAKMLPKLQSLSISGRVLEQNDFQALCSGFPHLQKLNINGTRLTNLSGIFQLRSLEVLSIGNLKLGSAHDLVDIFNLPNLKVLSLSCEGSCREPCCPRDLLFQFLECDRVMPELVYLDVSFNGLPTHWMGKVMDRCPKLEVLSVIGPITVTDLTSAIEIFSSHNLPSITKALRHYMLLHNRPMLLELFKILMEVLDNVMDLTAGRDLQDCSEALCEIHHKYQGDYTILDGSAPILVMLMRHHQLLEPLHKIDILNCLFYTCNFFLDNPYFNAFYSKFESIFQVVDNPNITKNLKFNIQKFYLVAFRVIGLSIEEESWKIPCIGFLHNILNTVETTEAEREGIDWRTVVGSLKKFGKRHIQHLELWQVEDINKIAFIDRIRINSNRPLSYDSFKKVLIYMNANLRLRLATQCPSIRSAEKAVPLKIKFFQPIRNCMFINDTIYHFGVYKKYPKSECPPRVIVTNKTDGSSRDVDEFGFDYWGDANAVTEGDVDVRNPGEQEEEYPEKPDGFVEQEENKLKDLQARLADPYSNESEPNSKGDIRDSLASLQPFYSRRDGLKVPFKCFLMLTVKHENNEEKRVEFVVYRKKVQEAYKYLSCKFFGNRLHPVTFKKMSFEPTIIRFPPELKIRIRGLYTCADMNVVLDAMEACADLASYPLEKIVGLYPKKEKHFYHKHIKSAKCLNIYGCGEQVDWAQVYINLGNQKIHNCLSHTDITTTECNELIKKWIVDEKPVGTCLSFSIDHKYHLPSYYERIYC</sequence>
<accession>E3MPT3</accession>
<dbReference type="eggNOG" id="KOG3665">
    <property type="taxonomic scope" value="Eukaryota"/>
</dbReference>
<proteinExistence type="predicted"/>
<dbReference type="Pfam" id="PF12078">
    <property type="entry name" value="DUF3557"/>
    <property type="match status" value="1"/>
</dbReference>
<dbReference type="PANTHER" id="PTHR31379:SF1">
    <property type="entry name" value="F-BOX C PROTEIN-RELATED"/>
    <property type="match status" value="1"/>
</dbReference>
<dbReference type="Gene3D" id="3.80.10.10">
    <property type="entry name" value="Ribonuclease Inhibitor"/>
    <property type="match status" value="1"/>
</dbReference>
<dbReference type="SUPFAM" id="SSF52047">
    <property type="entry name" value="RNI-like"/>
    <property type="match status" value="1"/>
</dbReference>
<evidence type="ECO:0000313" key="3">
    <source>
        <dbReference type="Proteomes" id="UP000008281"/>
    </source>
</evidence>
<gene>
    <name evidence="2" type="ORF">CRE_12023</name>
</gene>
<feature type="region of interest" description="Disordered" evidence="1">
    <location>
        <begin position="655"/>
        <end position="679"/>
    </location>
</feature>
<protein>
    <recommendedName>
        <fullName evidence="4">F-box domain-containing protein</fullName>
    </recommendedName>
</protein>
<dbReference type="InterPro" id="IPR032675">
    <property type="entry name" value="LRR_dom_sf"/>
</dbReference>
<dbReference type="PANTHER" id="PTHR31379">
    <property type="entry name" value="F-BOX C PROTEIN-RELATED-RELATED"/>
    <property type="match status" value="1"/>
</dbReference>